<dbReference type="EMBL" id="AGCU01056844">
    <property type="status" value="NOT_ANNOTATED_CDS"/>
    <property type="molecule type" value="Genomic_DNA"/>
</dbReference>
<reference evidence="4" key="2">
    <citation type="journal article" date="2013" name="Nat. Genet.">
        <title>The draft genomes of soft-shell turtle and green sea turtle yield insights into the development and evolution of the turtle-specific body plan.</title>
        <authorList>
            <person name="Wang Z."/>
            <person name="Pascual-Anaya J."/>
            <person name="Zadissa A."/>
            <person name="Li W."/>
            <person name="Niimura Y."/>
            <person name="Huang Z."/>
            <person name="Li C."/>
            <person name="White S."/>
            <person name="Xiong Z."/>
            <person name="Fang D."/>
            <person name="Wang B."/>
            <person name="Ming Y."/>
            <person name="Chen Y."/>
            <person name="Zheng Y."/>
            <person name="Kuraku S."/>
            <person name="Pignatelli M."/>
            <person name="Herrero J."/>
            <person name="Beal K."/>
            <person name="Nozawa M."/>
            <person name="Li Q."/>
            <person name="Wang J."/>
            <person name="Zhang H."/>
            <person name="Yu L."/>
            <person name="Shigenobu S."/>
            <person name="Wang J."/>
            <person name="Liu J."/>
            <person name="Flicek P."/>
            <person name="Searle S."/>
            <person name="Wang J."/>
            <person name="Kuratani S."/>
            <person name="Yin Y."/>
            <person name="Aken B."/>
            <person name="Zhang G."/>
            <person name="Irie N."/>
        </authorList>
    </citation>
    <scope>NUCLEOTIDE SEQUENCE [LARGE SCALE GENOMIC DNA]</scope>
    <source>
        <strain evidence="4">Daiwa-1</strain>
    </source>
</reference>
<evidence type="ECO:0000313" key="3">
    <source>
        <dbReference type="Ensembl" id="ENSPSIP00000003792.1"/>
    </source>
</evidence>
<sequence>KADGNSVTSVANCGSSAEPETREEESSVGVDKIKSYLQQVHSIGLTRHRLHLLNIAGNVLILNLEKTARWLETLLLTNQVPFVDVSASQTCPGHCAPEYVESIRGHIAEILVHVQTLAGVSSQPVTTSDIFSADWNLCTIFGALLGYPASYTFTTERGFDNCLSLTPLRVFTVQALCCRISKDLRVRIYSFSVPENLYLAMKEGLDAWSGNLKDAFSAQNDFANLCISTEVVSLPAVAL</sequence>
<dbReference type="PANTHER" id="PTHR31366">
    <property type="entry name" value="UPF0739 PROTEIN C1ORF74"/>
    <property type="match status" value="1"/>
</dbReference>
<protein>
    <submittedName>
        <fullName evidence="3">Chromosome 1 open reading frame 74</fullName>
    </submittedName>
</protein>
<feature type="region of interest" description="Disordered" evidence="2">
    <location>
        <begin position="1"/>
        <end position="28"/>
    </location>
</feature>
<dbReference type="InterPro" id="IPR027850">
    <property type="entry name" value="DUF4504"/>
</dbReference>
<comment type="similarity">
    <text evidence="1">Belongs to the UPF0739 family.</text>
</comment>
<evidence type="ECO:0000256" key="1">
    <source>
        <dbReference type="ARBA" id="ARBA00007065"/>
    </source>
</evidence>
<evidence type="ECO:0000256" key="2">
    <source>
        <dbReference type="SAM" id="MobiDB-lite"/>
    </source>
</evidence>
<dbReference type="eggNOG" id="ENOG502RZ46">
    <property type="taxonomic scope" value="Eukaryota"/>
</dbReference>
<accession>K7F6Y2</accession>
<reference evidence="3" key="3">
    <citation type="submission" date="2025-08" db="UniProtKB">
        <authorList>
            <consortium name="Ensembl"/>
        </authorList>
    </citation>
    <scope>IDENTIFICATION</scope>
</reference>
<keyword evidence="4" id="KW-1185">Reference proteome</keyword>
<proteinExistence type="inferred from homology"/>
<dbReference type="Pfam" id="PF14953">
    <property type="entry name" value="DUF4504"/>
    <property type="match status" value="1"/>
</dbReference>
<dbReference type="Proteomes" id="UP000007267">
    <property type="component" value="Unassembled WGS sequence"/>
</dbReference>
<reference evidence="4" key="1">
    <citation type="submission" date="2011-10" db="EMBL/GenBank/DDBJ databases">
        <authorList>
            <consortium name="Soft-shell Turtle Genome Consortium"/>
        </authorList>
    </citation>
    <scope>NUCLEOTIDE SEQUENCE [LARGE SCALE GENOMIC DNA]</scope>
    <source>
        <strain evidence="4">Daiwa-1</strain>
    </source>
</reference>
<feature type="compositionally biased region" description="Polar residues" evidence="2">
    <location>
        <begin position="1"/>
        <end position="15"/>
    </location>
</feature>
<dbReference type="AlphaFoldDB" id="K7F6Y2"/>
<dbReference type="PANTHER" id="PTHR31366:SF2">
    <property type="entry name" value="UPF0739 PROTEIN C1ORF74"/>
    <property type="match status" value="1"/>
</dbReference>
<evidence type="ECO:0000313" key="4">
    <source>
        <dbReference type="Proteomes" id="UP000007267"/>
    </source>
</evidence>
<dbReference type="STRING" id="13735.ENSPSIP00000003792"/>
<name>K7F6Y2_PELSI</name>
<organism evidence="3 4">
    <name type="scientific">Pelodiscus sinensis</name>
    <name type="common">Chinese softshell turtle</name>
    <name type="synonym">Trionyx sinensis</name>
    <dbReference type="NCBI Taxonomy" id="13735"/>
    <lineage>
        <taxon>Eukaryota</taxon>
        <taxon>Metazoa</taxon>
        <taxon>Chordata</taxon>
        <taxon>Craniata</taxon>
        <taxon>Vertebrata</taxon>
        <taxon>Euteleostomi</taxon>
        <taxon>Archelosauria</taxon>
        <taxon>Testudinata</taxon>
        <taxon>Testudines</taxon>
        <taxon>Cryptodira</taxon>
        <taxon>Trionychia</taxon>
        <taxon>Trionychidae</taxon>
        <taxon>Pelodiscus</taxon>
    </lineage>
</organism>
<dbReference type="OMA" id="DIFSADW"/>
<gene>
    <name evidence="3" type="primary">C1orf74</name>
</gene>
<dbReference type="GeneTree" id="ENSGT00390000002240"/>
<dbReference type="HOGENOM" id="CLU_1156081_0_0_1"/>
<dbReference type="Ensembl" id="ENSPSIT00000003812.1">
    <property type="protein sequence ID" value="ENSPSIP00000003792.1"/>
    <property type="gene ID" value="ENSPSIG00000003596.1"/>
</dbReference>
<reference evidence="3" key="4">
    <citation type="submission" date="2025-09" db="UniProtKB">
        <authorList>
            <consortium name="Ensembl"/>
        </authorList>
    </citation>
    <scope>IDENTIFICATION</scope>
</reference>